<dbReference type="GO" id="GO:0050418">
    <property type="term" value="F:hydroxylamine reductase activity"/>
    <property type="evidence" value="ECO:0007669"/>
    <property type="project" value="TreeGrafter"/>
</dbReference>
<dbReference type="GO" id="GO:0004601">
    <property type="term" value="F:peroxidase activity"/>
    <property type="evidence" value="ECO:0007669"/>
    <property type="project" value="TreeGrafter"/>
</dbReference>
<organism evidence="6 7">
    <name type="scientific">Fontibacillus phaseoli</name>
    <dbReference type="NCBI Taxonomy" id="1416533"/>
    <lineage>
        <taxon>Bacteria</taxon>
        <taxon>Bacillati</taxon>
        <taxon>Bacillota</taxon>
        <taxon>Bacilli</taxon>
        <taxon>Bacillales</taxon>
        <taxon>Paenibacillaceae</taxon>
        <taxon>Fontibacillus</taxon>
    </lineage>
</organism>
<evidence type="ECO:0000256" key="1">
    <source>
        <dbReference type="ARBA" id="ARBA00022490"/>
    </source>
</evidence>
<evidence type="ECO:0000256" key="3">
    <source>
        <dbReference type="ARBA" id="ARBA00023002"/>
    </source>
</evidence>
<sequence length="255" mass="27914">MPTTASYVGTRQPSMFCYQCQEAAGGTGCTIKGVCGKPHDVANLQDLLIYVLKGISFLSIGTRLPEAFERQVSVFIMDSLFATITNANFDREVFIAKIREALALRTNVRSHWEEQHAETAAALPDAAVWQTDDESLFDAKANQVSVLATADPDIRSLRELLTYGLKGMAAYMYHAFHLNHTDAAVDLFMRQALAATLDDSLTADDLVALVMEAGKFGVEAMSLLDRANTGTYGHPEVTRVNIGVRNRPGILIQRA</sequence>
<evidence type="ECO:0000313" key="7">
    <source>
        <dbReference type="Proteomes" id="UP000253090"/>
    </source>
</evidence>
<proteinExistence type="predicted"/>
<dbReference type="EMBL" id="QPJW01000002">
    <property type="protein sequence ID" value="RCX21621.1"/>
    <property type="molecule type" value="Genomic_DNA"/>
</dbReference>
<dbReference type="GO" id="GO:0046872">
    <property type="term" value="F:metal ion binding"/>
    <property type="evidence" value="ECO:0007669"/>
    <property type="project" value="UniProtKB-KW"/>
</dbReference>
<evidence type="ECO:0000313" key="6">
    <source>
        <dbReference type="EMBL" id="RCX21621.1"/>
    </source>
</evidence>
<reference evidence="6 7" key="1">
    <citation type="submission" date="2018-07" db="EMBL/GenBank/DDBJ databases">
        <title>Genomic Encyclopedia of Type Strains, Phase III (KMG-III): the genomes of soil and plant-associated and newly described type strains.</title>
        <authorList>
            <person name="Whitman W."/>
        </authorList>
    </citation>
    <scope>NUCLEOTIDE SEQUENCE [LARGE SCALE GENOMIC DNA]</scope>
    <source>
        <strain evidence="6 7">CECT 8333</strain>
    </source>
</reference>
<gene>
    <name evidence="6" type="ORF">DFP94_102376</name>
</gene>
<dbReference type="GO" id="GO:0042542">
    <property type="term" value="P:response to hydrogen peroxide"/>
    <property type="evidence" value="ECO:0007669"/>
    <property type="project" value="TreeGrafter"/>
</dbReference>
<dbReference type="PANTHER" id="PTHR30109">
    <property type="entry name" value="HYDROXYLAMINE REDUCTASE"/>
    <property type="match status" value="1"/>
</dbReference>
<keyword evidence="1" id="KW-0963">Cytoplasm</keyword>
<keyword evidence="4" id="KW-0408">Iron</keyword>
<dbReference type="FunFam" id="1.20.1270.20:FF:000001">
    <property type="entry name" value="Hydroxylamine reductase"/>
    <property type="match status" value="1"/>
</dbReference>
<name>A0A369BJP6_9BACL</name>
<protein>
    <submittedName>
        <fullName evidence="6">Hydroxylamine reductase</fullName>
    </submittedName>
</protein>
<dbReference type="InterPro" id="IPR004137">
    <property type="entry name" value="HCP/CODH"/>
</dbReference>
<dbReference type="SUPFAM" id="SSF56821">
    <property type="entry name" value="Prismane protein-like"/>
    <property type="match status" value="1"/>
</dbReference>
<dbReference type="PANTHER" id="PTHR30109:SF0">
    <property type="entry name" value="HYDROXYLAMINE REDUCTASE"/>
    <property type="match status" value="1"/>
</dbReference>
<dbReference type="InterPro" id="IPR011254">
    <property type="entry name" value="Prismane-like_sf"/>
</dbReference>
<evidence type="ECO:0000256" key="4">
    <source>
        <dbReference type="ARBA" id="ARBA00023004"/>
    </source>
</evidence>
<keyword evidence="2" id="KW-0479">Metal-binding</keyword>
<evidence type="ECO:0000256" key="5">
    <source>
        <dbReference type="ARBA" id="ARBA00023014"/>
    </source>
</evidence>
<keyword evidence="5" id="KW-0411">Iron-sulfur</keyword>
<dbReference type="Pfam" id="PF03063">
    <property type="entry name" value="Prismane"/>
    <property type="match status" value="1"/>
</dbReference>
<keyword evidence="3" id="KW-0560">Oxidoreductase</keyword>
<comment type="caution">
    <text evidence="6">The sequence shown here is derived from an EMBL/GenBank/DDBJ whole genome shotgun (WGS) entry which is preliminary data.</text>
</comment>
<dbReference type="Gene3D" id="1.20.1270.20">
    <property type="match status" value="2"/>
</dbReference>
<dbReference type="AlphaFoldDB" id="A0A369BJP6"/>
<dbReference type="InterPro" id="IPR016100">
    <property type="entry name" value="Prismane_a-bundle"/>
</dbReference>
<dbReference type="Proteomes" id="UP000253090">
    <property type="component" value="Unassembled WGS sequence"/>
</dbReference>
<accession>A0A369BJP6</accession>
<keyword evidence="7" id="KW-1185">Reference proteome</keyword>
<dbReference type="GO" id="GO:0051536">
    <property type="term" value="F:iron-sulfur cluster binding"/>
    <property type="evidence" value="ECO:0007669"/>
    <property type="project" value="UniProtKB-KW"/>
</dbReference>
<evidence type="ECO:0000256" key="2">
    <source>
        <dbReference type="ARBA" id="ARBA00022723"/>
    </source>
</evidence>